<evidence type="ECO:0000313" key="2">
    <source>
        <dbReference type="EMBL" id="GES07359.1"/>
    </source>
</evidence>
<feature type="domain" description="Helix-turn-helix" evidence="1">
    <location>
        <begin position="5"/>
        <end position="54"/>
    </location>
</feature>
<organism evidence="2 3">
    <name type="scientific">Acrocarpospora macrocephala</name>
    <dbReference type="NCBI Taxonomy" id="150177"/>
    <lineage>
        <taxon>Bacteria</taxon>
        <taxon>Bacillati</taxon>
        <taxon>Actinomycetota</taxon>
        <taxon>Actinomycetes</taxon>
        <taxon>Streptosporangiales</taxon>
        <taxon>Streptosporangiaceae</taxon>
        <taxon>Acrocarpospora</taxon>
    </lineage>
</organism>
<gene>
    <name evidence="2" type="ORF">Amac_009540</name>
</gene>
<keyword evidence="3" id="KW-1185">Reference proteome</keyword>
<dbReference type="Pfam" id="PF12728">
    <property type="entry name" value="HTH_17"/>
    <property type="match status" value="1"/>
</dbReference>
<evidence type="ECO:0000259" key="1">
    <source>
        <dbReference type="Pfam" id="PF12728"/>
    </source>
</evidence>
<dbReference type="NCBIfam" id="TIGR01764">
    <property type="entry name" value="excise"/>
    <property type="match status" value="1"/>
</dbReference>
<sequence length="60" mass="6715">MTSELLTVPDAMAVLRVSRWTIYNLIRSGDLTSITVGVRCRRIPASAIDDYVSRLCEESL</sequence>
<dbReference type="GO" id="GO:0003677">
    <property type="term" value="F:DNA binding"/>
    <property type="evidence" value="ECO:0007669"/>
    <property type="project" value="InterPro"/>
</dbReference>
<comment type="caution">
    <text evidence="2">The sequence shown here is derived from an EMBL/GenBank/DDBJ whole genome shotgun (WGS) entry which is preliminary data.</text>
</comment>
<dbReference type="EMBL" id="BLAE01000006">
    <property type="protein sequence ID" value="GES07359.1"/>
    <property type="molecule type" value="Genomic_DNA"/>
</dbReference>
<dbReference type="Proteomes" id="UP000331127">
    <property type="component" value="Unassembled WGS sequence"/>
</dbReference>
<dbReference type="RefSeq" id="WP_155353074.1">
    <property type="nucleotide sequence ID" value="NZ_BAAAHL010000012.1"/>
</dbReference>
<dbReference type="InterPro" id="IPR041657">
    <property type="entry name" value="HTH_17"/>
</dbReference>
<name>A0A5M3WGE6_9ACTN</name>
<dbReference type="AlphaFoldDB" id="A0A5M3WGE6"/>
<proteinExistence type="predicted"/>
<dbReference type="InterPro" id="IPR010093">
    <property type="entry name" value="SinI_DNA-bd"/>
</dbReference>
<evidence type="ECO:0000313" key="3">
    <source>
        <dbReference type="Proteomes" id="UP000331127"/>
    </source>
</evidence>
<protein>
    <recommendedName>
        <fullName evidence="1">Helix-turn-helix domain-containing protein</fullName>
    </recommendedName>
</protein>
<reference evidence="2 3" key="1">
    <citation type="submission" date="2019-10" db="EMBL/GenBank/DDBJ databases">
        <title>Whole genome shotgun sequence of Acrocarpospora macrocephala NBRC 16266.</title>
        <authorList>
            <person name="Ichikawa N."/>
            <person name="Kimura A."/>
            <person name="Kitahashi Y."/>
            <person name="Komaki H."/>
            <person name="Oguchi A."/>
        </authorList>
    </citation>
    <scope>NUCLEOTIDE SEQUENCE [LARGE SCALE GENOMIC DNA]</scope>
    <source>
        <strain evidence="2 3">NBRC 16266</strain>
    </source>
</reference>
<dbReference type="OrthoDB" id="9806039at2"/>
<accession>A0A5M3WGE6</accession>